<dbReference type="RefSeq" id="WP_345172379.1">
    <property type="nucleotide sequence ID" value="NZ_BAABFQ010000003.1"/>
</dbReference>
<proteinExistence type="predicted"/>
<dbReference type="EMBL" id="JBHSMD010000002">
    <property type="protein sequence ID" value="MFC5493347.1"/>
    <property type="molecule type" value="Genomic_DNA"/>
</dbReference>
<organism evidence="1 2">
    <name type="scientific">Nocardioides caricicola</name>
    <dbReference type="NCBI Taxonomy" id="634770"/>
    <lineage>
        <taxon>Bacteria</taxon>
        <taxon>Bacillati</taxon>
        <taxon>Actinomycetota</taxon>
        <taxon>Actinomycetes</taxon>
        <taxon>Propionibacteriales</taxon>
        <taxon>Nocardioidaceae</taxon>
        <taxon>Nocardioides</taxon>
    </lineage>
</organism>
<protein>
    <submittedName>
        <fullName evidence="1">Uncharacterized protein</fullName>
    </submittedName>
</protein>
<sequence>MTSWRDTASASAQEDLDGLLNLVLPLAQELLGKNGRFYPFGASVSNDGEAAVTASDPSLGEHPRPERVLAGVYDGARATAADHRAAAFVTDVLVQGSDAVQVELEHRDGIALVVVVPYTPGTYKRYPTFGQMSVSPGEQRVWIDG</sequence>
<comment type="caution">
    <text evidence="1">The sequence shown here is derived from an EMBL/GenBank/DDBJ whole genome shotgun (WGS) entry which is preliminary data.</text>
</comment>
<name>A0ABW0N0A3_9ACTN</name>
<gene>
    <name evidence="1" type="ORF">ACFPKY_09555</name>
</gene>
<evidence type="ECO:0000313" key="2">
    <source>
        <dbReference type="Proteomes" id="UP001595956"/>
    </source>
</evidence>
<evidence type="ECO:0000313" key="1">
    <source>
        <dbReference type="EMBL" id="MFC5493347.1"/>
    </source>
</evidence>
<dbReference type="Proteomes" id="UP001595956">
    <property type="component" value="Unassembled WGS sequence"/>
</dbReference>
<reference evidence="2" key="1">
    <citation type="journal article" date="2019" name="Int. J. Syst. Evol. Microbiol.">
        <title>The Global Catalogue of Microorganisms (GCM) 10K type strain sequencing project: providing services to taxonomists for standard genome sequencing and annotation.</title>
        <authorList>
            <consortium name="The Broad Institute Genomics Platform"/>
            <consortium name="The Broad Institute Genome Sequencing Center for Infectious Disease"/>
            <person name="Wu L."/>
            <person name="Ma J."/>
        </authorList>
    </citation>
    <scope>NUCLEOTIDE SEQUENCE [LARGE SCALE GENOMIC DNA]</scope>
    <source>
        <strain evidence="2">KACC 13778</strain>
    </source>
</reference>
<keyword evidence="2" id="KW-1185">Reference proteome</keyword>
<accession>A0ABW0N0A3</accession>